<dbReference type="InterPro" id="IPR039718">
    <property type="entry name" value="Rrm1"/>
</dbReference>
<dbReference type="InterPro" id="IPR013509">
    <property type="entry name" value="RNR_lsu_N"/>
</dbReference>
<keyword evidence="3" id="KW-0021">Allosteric enzyme</keyword>
<accession>A0A478FT68</accession>
<keyword evidence="6 10" id="KW-0560">Oxidoreductase</keyword>
<dbReference type="Pfam" id="PF00317">
    <property type="entry name" value="Ribonuc_red_lgN"/>
    <property type="match status" value="1"/>
</dbReference>
<sequence length="701" mass="79897">MEGDRLRKSLELNSRITLRNSDGFFRLEYDKEAIQEFESYVNENLEIDLFGIDKIKWLIENNFYVEDLMQGYEEEQVKEIIDFVYGYKFKFSSYMAIKKFYDSYVLKTDDKKKFLEKYEDRIIACALFLGKGNFAFAKRLAKVMIEQKYQPATPSFSNAGKKRSGELVSCFLLEMDDSINSINFIISTSIQLSKLGGGVSINLSRLRARGARIKNIAAAASGIIPVMKILENVFDYADQLGQRRGAGAAFLNIFHMDVIDFLDCKKINADEKSRIQTLSIGLIVPDKFIELCKKGEDLYMFEPHSIFRKYGVSISDIDMNEWYEKLAADKDVIKKSISARSMLNLIARIQFESGYPYLIFVDTANKNNPLKEIGKIGMSNLCTEIFQIQEVSNIKDYGEPDDIKYDVSCNLGSLNIHSLFEGDKNLQEVVDVAMRALTAVSDITKIVNAPGVLKANKELHSVGLGAMNLAGFLAKNKIGYDDPLTIEFADVLFAAINYYSILSSANIAKERGQTFKGFEKSEYANGNYWKQYLENDFLPKSQKVKELFEGMKLPTKEDWANLKTFVEKYGLFNAYRMAIAPTQTISYVQNSTSSVGPIVDLIETRLYGNSLTYYPMPFLDKSTLFYYKTAYTLDQTKIIDLVSTIQKHVDQGISTILYVTNKTSTRELIKLYLYAWNKGLKSLYYTRTKNLEIEECIACSV</sequence>
<comment type="caution">
    <text evidence="12">The sequence shown here is derived from an EMBL/GenBank/DDBJ whole genome shotgun (WGS) entry which is preliminary data.</text>
</comment>
<keyword evidence="5" id="KW-0067">ATP-binding</keyword>
<dbReference type="Gene3D" id="3.20.70.20">
    <property type="match status" value="1"/>
</dbReference>
<dbReference type="Pfam" id="PF02867">
    <property type="entry name" value="Ribonuc_red_lgC"/>
    <property type="match status" value="1"/>
</dbReference>
<dbReference type="EMBL" id="BIMN01000001">
    <property type="protein sequence ID" value="GCE63285.1"/>
    <property type="molecule type" value="Genomic_DNA"/>
</dbReference>
<dbReference type="PANTHER" id="PTHR11573">
    <property type="entry name" value="RIBONUCLEOSIDE-DIPHOSPHATE REDUCTASE LARGE CHAIN"/>
    <property type="match status" value="1"/>
</dbReference>
<dbReference type="GO" id="GO:0004748">
    <property type="term" value="F:ribonucleoside-diphosphate reductase activity, thioredoxin disulfide as acceptor"/>
    <property type="evidence" value="ECO:0007669"/>
    <property type="project" value="UniProtKB-EC"/>
</dbReference>
<evidence type="ECO:0000256" key="3">
    <source>
        <dbReference type="ARBA" id="ARBA00022533"/>
    </source>
</evidence>
<evidence type="ECO:0000259" key="11">
    <source>
        <dbReference type="PROSITE" id="PS00089"/>
    </source>
</evidence>
<organism evidence="12 13">
    <name type="scientific">Candidatus Mycoplasma haematohominis</name>
    <dbReference type="NCBI Taxonomy" id="1494318"/>
    <lineage>
        <taxon>Bacteria</taxon>
        <taxon>Bacillati</taxon>
        <taxon>Mycoplasmatota</taxon>
        <taxon>Mollicutes</taxon>
        <taxon>Mycoplasmataceae</taxon>
        <taxon>Mycoplasma</taxon>
    </lineage>
</organism>
<evidence type="ECO:0000313" key="12">
    <source>
        <dbReference type="EMBL" id="GCE63285.1"/>
    </source>
</evidence>
<gene>
    <name evidence="12" type="primary">nrdE2</name>
    <name evidence="12" type="ORF">MHSWG343_02720</name>
</gene>
<comment type="similarity">
    <text evidence="1 10">Belongs to the ribonucleoside diphosphate reductase large chain family.</text>
</comment>
<dbReference type="GO" id="GO:0005524">
    <property type="term" value="F:ATP binding"/>
    <property type="evidence" value="ECO:0007669"/>
    <property type="project" value="UniProtKB-KW"/>
</dbReference>
<evidence type="ECO:0000256" key="10">
    <source>
        <dbReference type="RuleBase" id="RU003410"/>
    </source>
</evidence>
<keyword evidence="8" id="KW-1015">Disulfide bond</keyword>
<dbReference type="InterPro" id="IPR000788">
    <property type="entry name" value="RNR_lg_C"/>
</dbReference>
<dbReference type="UniPathway" id="UPA00326"/>
<dbReference type="Pfam" id="PF08343">
    <property type="entry name" value="RNR_N"/>
    <property type="match status" value="1"/>
</dbReference>
<evidence type="ECO:0000256" key="1">
    <source>
        <dbReference type="ARBA" id="ARBA00010406"/>
    </source>
</evidence>
<dbReference type="SUPFAM" id="SSF51998">
    <property type="entry name" value="PFL-like glycyl radical enzymes"/>
    <property type="match status" value="1"/>
</dbReference>
<dbReference type="Proteomes" id="UP000324831">
    <property type="component" value="Unassembled WGS sequence"/>
</dbReference>
<evidence type="ECO:0000256" key="6">
    <source>
        <dbReference type="ARBA" id="ARBA00023002"/>
    </source>
</evidence>
<dbReference type="PROSITE" id="PS00089">
    <property type="entry name" value="RIBORED_LARGE"/>
    <property type="match status" value="1"/>
</dbReference>
<dbReference type="GO" id="GO:0005971">
    <property type="term" value="C:ribonucleoside-diphosphate reductase complex"/>
    <property type="evidence" value="ECO:0007669"/>
    <property type="project" value="TreeGrafter"/>
</dbReference>
<proteinExistence type="inferred from homology"/>
<evidence type="ECO:0000256" key="2">
    <source>
        <dbReference type="ARBA" id="ARBA00012274"/>
    </source>
</evidence>
<evidence type="ECO:0000256" key="7">
    <source>
        <dbReference type="ARBA" id="ARBA00023116"/>
    </source>
</evidence>
<dbReference type="PANTHER" id="PTHR11573:SF30">
    <property type="entry name" value="RIBONUCLEOSIDE-DIPHOSPHATE REDUCTASE 2 SUBUNIT ALPHA"/>
    <property type="match status" value="1"/>
</dbReference>
<comment type="catalytic activity">
    <reaction evidence="9 10">
        <text>a 2'-deoxyribonucleoside 5'-diphosphate + [thioredoxin]-disulfide + H2O = a ribonucleoside 5'-diphosphate + [thioredoxin]-dithiol</text>
        <dbReference type="Rhea" id="RHEA:23252"/>
        <dbReference type="Rhea" id="RHEA-COMP:10698"/>
        <dbReference type="Rhea" id="RHEA-COMP:10700"/>
        <dbReference type="ChEBI" id="CHEBI:15377"/>
        <dbReference type="ChEBI" id="CHEBI:29950"/>
        <dbReference type="ChEBI" id="CHEBI:50058"/>
        <dbReference type="ChEBI" id="CHEBI:57930"/>
        <dbReference type="ChEBI" id="CHEBI:73316"/>
        <dbReference type="EC" id="1.17.4.1"/>
    </reaction>
</comment>
<protein>
    <recommendedName>
        <fullName evidence="2 10">Ribonucleoside-diphosphate reductase</fullName>
        <ecNumber evidence="2 10">1.17.4.1</ecNumber>
    </recommendedName>
</protein>
<dbReference type="RefSeq" id="WP_216082880.1">
    <property type="nucleotide sequence ID" value="NZ_CACTIB010000008.1"/>
</dbReference>
<evidence type="ECO:0000256" key="9">
    <source>
        <dbReference type="ARBA" id="ARBA00047754"/>
    </source>
</evidence>
<dbReference type="EC" id="1.17.4.1" evidence="2 10"/>
<dbReference type="AlphaFoldDB" id="A0A478FT68"/>
<dbReference type="Gene3D" id="1.10.1650.20">
    <property type="match status" value="1"/>
</dbReference>
<evidence type="ECO:0000256" key="5">
    <source>
        <dbReference type="ARBA" id="ARBA00022840"/>
    </source>
</evidence>
<dbReference type="SUPFAM" id="SSF48168">
    <property type="entry name" value="R1 subunit of ribonucleotide reductase, N-terminal domain"/>
    <property type="match status" value="1"/>
</dbReference>
<keyword evidence="7 10" id="KW-0215">Deoxyribonucleotide synthesis</keyword>
<dbReference type="PRINTS" id="PR01183">
    <property type="entry name" value="RIBORDTASEM1"/>
</dbReference>
<evidence type="ECO:0000313" key="13">
    <source>
        <dbReference type="Proteomes" id="UP000324831"/>
    </source>
</evidence>
<dbReference type="InterPro" id="IPR026459">
    <property type="entry name" value="RNR_1b_NrdE"/>
</dbReference>
<feature type="domain" description="Ribonucleotide reductase large subunit" evidence="11">
    <location>
        <begin position="559"/>
        <end position="581"/>
    </location>
</feature>
<comment type="function">
    <text evidence="10">Provides the precursors necessary for DNA synthesis. Catalyzes the biosynthesis of deoxyribonucleotides from the corresponding ribonucleotides.</text>
</comment>
<evidence type="ECO:0000256" key="4">
    <source>
        <dbReference type="ARBA" id="ARBA00022741"/>
    </source>
</evidence>
<evidence type="ECO:0000256" key="8">
    <source>
        <dbReference type="ARBA" id="ARBA00023157"/>
    </source>
</evidence>
<dbReference type="InterPro" id="IPR013554">
    <property type="entry name" value="RNR_N"/>
</dbReference>
<dbReference type="CDD" id="cd01679">
    <property type="entry name" value="RNR_I"/>
    <property type="match status" value="1"/>
</dbReference>
<dbReference type="NCBIfam" id="TIGR02506">
    <property type="entry name" value="NrdE_NrdA"/>
    <property type="match status" value="1"/>
</dbReference>
<dbReference type="InterPro" id="IPR013346">
    <property type="entry name" value="NrdE_NrdA_C"/>
</dbReference>
<dbReference type="NCBIfam" id="TIGR04170">
    <property type="entry name" value="RNR_1b_NrdE"/>
    <property type="match status" value="1"/>
</dbReference>
<keyword evidence="4" id="KW-0547">Nucleotide-binding</keyword>
<reference evidence="12 13" key="1">
    <citation type="submission" date="2019-01" db="EMBL/GenBank/DDBJ databases">
        <title>Draft genome sequences of Candidatus Mycoplasma haemohominis SWG34-3 identified from a patient with pyrexia, anemia and liver dysfunction.</title>
        <authorList>
            <person name="Sekizuka T."/>
            <person name="Hattori N."/>
            <person name="Katano H."/>
            <person name="Takuma T."/>
            <person name="Ito T."/>
            <person name="Arai N."/>
            <person name="Yanai R."/>
            <person name="Ishii S."/>
            <person name="Miura Y."/>
            <person name="Tokunaga T."/>
            <person name="Watanabe H."/>
            <person name="Nomura N."/>
            <person name="Eguchi J."/>
            <person name="Arai T."/>
            <person name="Hasegawa H."/>
            <person name="Nakamaki T."/>
            <person name="Wakita T."/>
            <person name="Niki Y."/>
            <person name="Kuroda M."/>
        </authorList>
    </citation>
    <scope>NUCLEOTIDE SEQUENCE [LARGE SCALE GENOMIC DNA]</scope>
    <source>
        <strain evidence="12">SWG34-3</strain>
    </source>
</reference>
<dbReference type="GO" id="GO:0009263">
    <property type="term" value="P:deoxyribonucleotide biosynthetic process"/>
    <property type="evidence" value="ECO:0007669"/>
    <property type="project" value="UniProtKB-KW"/>
</dbReference>
<name>A0A478FT68_9MOLU</name>
<dbReference type="InterPro" id="IPR008926">
    <property type="entry name" value="RNR_R1-su_N"/>
</dbReference>